<gene>
    <name evidence="5" type="ORF">HMPREF1201_01465</name>
</gene>
<dbReference type="InterPro" id="IPR036881">
    <property type="entry name" value="Glyco_hydro_3_C_sf"/>
</dbReference>
<dbReference type="InterPro" id="IPR001764">
    <property type="entry name" value="Glyco_hydro_3_N"/>
</dbReference>
<dbReference type="PANTHER" id="PTHR42715:SF10">
    <property type="entry name" value="BETA-GLUCOSIDASE"/>
    <property type="match status" value="1"/>
</dbReference>
<dbReference type="Pfam" id="PF01915">
    <property type="entry name" value="Glyco_hydro_3_C"/>
    <property type="match status" value="1"/>
</dbReference>
<evidence type="ECO:0000256" key="2">
    <source>
        <dbReference type="ARBA" id="ARBA00022801"/>
    </source>
</evidence>
<feature type="transmembrane region" description="Helical" evidence="3">
    <location>
        <begin position="12"/>
        <end position="32"/>
    </location>
</feature>
<name>A0A829NM42_MEDG5</name>
<evidence type="ECO:0000313" key="5">
    <source>
        <dbReference type="EMBL" id="ETD19321.1"/>
    </source>
</evidence>
<feature type="transmembrane region" description="Helical" evidence="3">
    <location>
        <begin position="52"/>
        <end position="72"/>
    </location>
</feature>
<feature type="transmembrane region" description="Helical" evidence="3">
    <location>
        <begin position="84"/>
        <end position="101"/>
    </location>
</feature>
<sequence>MKKEKWIKPTIIIVVVLALLISAGIWFYDLAFGGTLKLTVTDVTDALNACKVPLIIAGVLTIIAVILALISFKLKKPLKNLVRVQSPVALLLAVMVAINGFCNIEYSVVNSVFSGSVGMSEETYDASKKLALQIAEEGIVLLKNEEKALPLSSDISKINVFGWSSIHPIYGGTGSGAMSEEQCISLIQGLENAGYEVNSKLQDFYHDFRDERPHGSLLLREIGQTKGDWTVPEPTIEEYEEAGIFEQAKEFSDTAMIFIARSGGEAGDLPMNITASGEENRQFGKLAESYDFTVQEDDIDPQKSYLELSNREEKMVDKVAKEFENVIVVINSSNTMELGWLEKYDNIKAALVVSGPGEVGFQALGKILKGDVNPSGHLTDTYVYDLYNTPVSKNYGSFMYDNYAKVTGGEKNISMFVNYVEGIYVGYKFYETAAKEGLINYEKTVQYPFGYGLSYTEFESEIAKVEDNGEKISLQVNVKNIGDTAGKYTAEIYYTPPYYNGGIEKASMNLMQFAKTKLLEPGEEQTLQIEFLYEDMASYDSSCIKSEEGAYVLEEGEYEISLCSDSHTVLDSYKTTVDRDIIYDESNDGKRSSDKKTAVNQLKFAEGDVEYLSRTDQFSNYETATAAPKDFSLSEEALADYRSAYTFDMANFQQGDEQMPVTGADNNLKLKDLQGLDYEDEKWEKLLDQLTAEEMFNLAANGGYHTIALESIGLANTEDADGPTGIHSNYNEGAGINYPSAVMLANTWNQELAKQKGERIGKEAKELGITGWYGPGMNIHRSAFSGRNFEYYSEDGTLSALMAGNEVGGATEQGLIVYMKHFALNDQENHREKGLCTWSTEQAIREIYLKPFEESVKAGKATGTMTSMNSIGTQWTGCSDALLMNVLRDEWGFQGSVITDAYMGMYQMSADYAIRTGGTKILAFSVTDDFFSELDSANTVNALRNAAHGTLYALANSNAMAKDVSTPIWVFCLIGVDILLAAWVVYEEIMAIKKYKKSDK</sequence>
<protein>
    <recommendedName>
        <fullName evidence="4">Fibronectin type III-like domain-containing protein</fullName>
    </recommendedName>
</protein>
<reference evidence="5 6" key="1">
    <citation type="submission" date="2013-10" db="EMBL/GenBank/DDBJ databases">
        <title>The Genome Sequence of Ruminococcus gnavus CC55_001C.</title>
        <authorList>
            <consortium name="The Broad Institute Genomics Platform"/>
            <person name="Earl A."/>
            <person name="Allen-Vercoe E."/>
            <person name="Daigneault M."/>
            <person name="Young S.K."/>
            <person name="Zeng Q."/>
            <person name="Gargeya S."/>
            <person name="Fitzgerald M."/>
            <person name="Abouelleil A."/>
            <person name="Alvarado L."/>
            <person name="Chapman S.B."/>
            <person name="Gainer-Dewar J."/>
            <person name="Goldberg J."/>
            <person name="Griggs A."/>
            <person name="Gujja S."/>
            <person name="Hansen M."/>
            <person name="Howarth C."/>
            <person name="Imamovic A."/>
            <person name="Ireland A."/>
            <person name="Larimer J."/>
            <person name="McCowan C."/>
            <person name="Murphy C."/>
            <person name="Pearson M."/>
            <person name="Poon T.W."/>
            <person name="Priest M."/>
            <person name="Roberts A."/>
            <person name="Saif S."/>
            <person name="Shea T."/>
            <person name="Sykes S."/>
            <person name="Wortman J."/>
            <person name="Nusbaum C."/>
            <person name="Birren B."/>
        </authorList>
    </citation>
    <scope>NUCLEOTIDE SEQUENCE [LARGE SCALE GENOMIC DNA]</scope>
    <source>
        <strain evidence="5 6">CC55_001C</strain>
    </source>
</reference>
<dbReference type="PRINTS" id="PR00133">
    <property type="entry name" value="GLHYDRLASE3"/>
</dbReference>
<dbReference type="InterPro" id="IPR026891">
    <property type="entry name" value="Fn3-like"/>
</dbReference>
<dbReference type="EMBL" id="AZJF01000003">
    <property type="protein sequence ID" value="ETD19321.1"/>
    <property type="molecule type" value="Genomic_DNA"/>
</dbReference>
<evidence type="ECO:0000259" key="4">
    <source>
        <dbReference type="SMART" id="SM01217"/>
    </source>
</evidence>
<dbReference type="InterPro" id="IPR036962">
    <property type="entry name" value="Glyco_hydro_3_N_sf"/>
</dbReference>
<dbReference type="InterPro" id="IPR013783">
    <property type="entry name" value="Ig-like_fold"/>
</dbReference>
<dbReference type="AlphaFoldDB" id="A0A829NM42"/>
<evidence type="ECO:0000313" key="6">
    <source>
        <dbReference type="Proteomes" id="UP000018690"/>
    </source>
</evidence>
<dbReference type="SMART" id="SM01217">
    <property type="entry name" value="Fn3_like"/>
    <property type="match status" value="1"/>
</dbReference>
<dbReference type="InterPro" id="IPR017853">
    <property type="entry name" value="GH"/>
</dbReference>
<evidence type="ECO:0000256" key="3">
    <source>
        <dbReference type="SAM" id="Phobius"/>
    </source>
</evidence>
<dbReference type="GO" id="GO:0004553">
    <property type="term" value="F:hydrolase activity, hydrolyzing O-glycosyl compounds"/>
    <property type="evidence" value="ECO:0007669"/>
    <property type="project" value="InterPro"/>
</dbReference>
<proteinExistence type="inferred from homology"/>
<dbReference type="SUPFAM" id="SSF52279">
    <property type="entry name" value="Beta-D-glucan exohydrolase, C-terminal domain"/>
    <property type="match status" value="1"/>
</dbReference>
<feature type="domain" description="Fibronectin type III-like" evidence="4">
    <location>
        <begin position="488"/>
        <end position="566"/>
    </location>
</feature>
<dbReference type="Pfam" id="PF14310">
    <property type="entry name" value="Fn3-like"/>
    <property type="match status" value="1"/>
</dbReference>
<dbReference type="GO" id="GO:0005975">
    <property type="term" value="P:carbohydrate metabolic process"/>
    <property type="evidence" value="ECO:0007669"/>
    <property type="project" value="InterPro"/>
</dbReference>
<keyword evidence="2" id="KW-0378">Hydrolase</keyword>
<accession>A0A829NM42</accession>
<organism evidence="5 6">
    <name type="scientific">Mediterraneibacter gnavus (strain CC55_001C)</name>
    <dbReference type="NCBI Taxonomy" id="1073375"/>
    <lineage>
        <taxon>Bacteria</taxon>
        <taxon>Bacillati</taxon>
        <taxon>Bacillota</taxon>
        <taxon>Clostridia</taxon>
        <taxon>Lachnospirales</taxon>
        <taxon>Lachnospiraceae</taxon>
        <taxon>Mediterraneibacter</taxon>
    </lineage>
</organism>
<dbReference type="Gene3D" id="3.40.50.1700">
    <property type="entry name" value="Glycoside hydrolase family 3 C-terminal domain"/>
    <property type="match status" value="1"/>
</dbReference>
<dbReference type="InterPro" id="IPR002772">
    <property type="entry name" value="Glyco_hydro_3_C"/>
</dbReference>
<dbReference type="Pfam" id="PF00933">
    <property type="entry name" value="Glyco_hydro_3"/>
    <property type="match status" value="1"/>
</dbReference>
<dbReference type="SUPFAM" id="SSF51445">
    <property type="entry name" value="(Trans)glycosidases"/>
    <property type="match status" value="1"/>
</dbReference>
<dbReference type="Gene3D" id="2.60.40.10">
    <property type="entry name" value="Immunoglobulins"/>
    <property type="match status" value="1"/>
</dbReference>
<evidence type="ECO:0000256" key="1">
    <source>
        <dbReference type="ARBA" id="ARBA00005336"/>
    </source>
</evidence>
<keyword evidence="3" id="KW-0472">Membrane</keyword>
<dbReference type="Gene3D" id="3.20.20.300">
    <property type="entry name" value="Glycoside hydrolase, family 3, N-terminal domain"/>
    <property type="match status" value="1"/>
</dbReference>
<comment type="similarity">
    <text evidence="1">Belongs to the glycosyl hydrolase 3 family.</text>
</comment>
<comment type="caution">
    <text evidence="5">The sequence shown here is derived from an EMBL/GenBank/DDBJ whole genome shotgun (WGS) entry which is preliminary data.</text>
</comment>
<keyword evidence="6" id="KW-1185">Reference proteome</keyword>
<keyword evidence="3" id="KW-0812">Transmembrane</keyword>
<dbReference type="InterPro" id="IPR050288">
    <property type="entry name" value="Cellulose_deg_GH3"/>
</dbReference>
<dbReference type="RefSeq" id="WP_009245121.1">
    <property type="nucleotide sequence ID" value="NZ_KI669415.1"/>
</dbReference>
<dbReference type="PANTHER" id="PTHR42715">
    <property type="entry name" value="BETA-GLUCOSIDASE"/>
    <property type="match status" value="1"/>
</dbReference>
<feature type="transmembrane region" description="Helical" evidence="3">
    <location>
        <begin position="968"/>
        <end position="986"/>
    </location>
</feature>
<dbReference type="Proteomes" id="UP000018690">
    <property type="component" value="Unassembled WGS sequence"/>
</dbReference>
<keyword evidence="3" id="KW-1133">Transmembrane helix</keyword>